<name>A0ABY4YT75_9MICO</name>
<proteinExistence type="predicted"/>
<keyword evidence="2" id="KW-1185">Reference proteome</keyword>
<gene>
    <name evidence="1" type="ORF">NF556_19815</name>
</gene>
<evidence type="ECO:0000313" key="1">
    <source>
        <dbReference type="EMBL" id="USQ79806.1"/>
    </source>
</evidence>
<accession>A0ABY4YT75</accession>
<dbReference type="RefSeq" id="WP_252592910.1">
    <property type="nucleotide sequence ID" value="NZ_CP099489.1"/>
</dbReference>
<dbReference type="SUPFAM" id="SSF53756">
    <property type="entry name" value="UDP-Glycosyltransferase/glycogen phosphorylase"/>
    <property type="match status" value="1"/>
</dbReference>
<dbReference type="Gene3D" id="3.40.50.2000">
    <property type="entry name" value="Glycogen Phosphorylase B"/>
    <property type="match status" value="2"/>
</dbReference>
<reference evidence="1" key="1">
    <citation type="submission" date="2022-06" db="EMBL/GenBank/DDBJ databases">
        <title>Ornithinimicrobium HY1793.</title>
        <authorList>
            <person name="Huang Y."/>
        </authorList>
    </citation>
    <scope>NUCLEOTIDE SEQUENCE</scope>
    <source>
        <strain evidence="1">HY1793</strain>
    </source>
</reference>
<dbReference type="EMBL" id="CP099489">
    <property type="protein sequence ID" value="USQ79806.1"/>
    <property type="molecule type" value="Genomic_DNA"/>
</dbReference>
<evidence type="ECO:0000313" key="2">
    <source>
        <dbReference type="Proteomes" id="UP001056455"/>
    </source>
</evidence>
<sequence>MTHVLMPVRTVADWGGLHEWALTAVGDLIAEGHTVTVAGGPGRFKDTVVAAGAGFIEVDWVDWQAAVDPCLVDRSWDKIFSHGPLASNLARALRRRTGAPIYHMIHGSYLDHINHWSHELECLLVASPAIQDFVVRIGKVEPWKVAVVANGAPDRVFELPLVRLAEKLAEERPVVATAARLAKDKLPQIDPTISLVQGISEVLDGRPLELMVMGDGPEKTLFESRLREGVPETVELNFVGWVDHDEVPRIFNRALATCTAGMGATRAVAAGTLTLAVGAQGSVGLQAGRNLRAGLWSNFGDHGCPRFTPTDLRSDIERALVGGVHDDIVARARSGCHFHRNQTHVRQQMLDALDL</sequence>
<protein>
    <recommendedName>
        <fullName evidence="3">D-inositol 3-phosphate glycosyltransferase</fullName>
    </recommendedName>
</protein>
<evidence type="ECO:0008006" key="3">
    <source>
        <dbReference type="Google" id="ProtNLM"/>
    </source>
</evidence>
<organism evidence="1 2">
    <name type="scientific">Ornithinimicrobium faecis</name>
    <dbReference type="NCBI Taxonomy" id="2934158"/>
    <lineage>
        <taxon>Bacteria</taxon>
        <taxon>Bacillati</taxon>
        <taxon>Actinomycetota</taxon>
        <taxon>Actinomycetes</taxon>
        <taxon>Micrococcales</taxon>
        <taxon>Ornithinimicrobiaceae</taxon>
        <taxon>Ornithinimicrobium</taxon>
    </lineage>
</organism>
<dbReference type="Proteomes" id="UP001056455">
    <property type="component" value="Chromosome"/>
</dbReference>